<feature type="transmembrane region" description="Helical" evidence="2">
    <location>
        <begin position="306"/>
        <end position="326"/>
    </location>
</feature>
<dbReference type="RefSeq" id="WP_423748182.1">
    <property type="nucleotide sequence ID" value="NZ_FZMO01000568.1"/>
</dbReference>
<protein>
    <recommendedName>
        <fullName evidence="5">DUF4407 domain-containing protein</fullName>
    </recommendedName>
</protein>
<feature type="transmembrane region" description="Helical" evidence="2">
    <location>
        <begin position="87"/>
        <end position="104"/>
    </location>
</feature>
<keyword evidence="4" id="KW-1185">Reference proteome</keyword>
<feature type="region of interest" description="Disordered" evidence="1">
    <location>
        <begin position="1"/>
        <end position="30"/>
    </location>
</feature>
<sequence>MRGTSAAARGAPQPSGLNGGRPISRARPGRSRAVGNVAVFFAGADPRAVGPQDRPKFVTAGALMMLTAGLAVYAGTTVAAMGLRRSTLGALPFGLFYAAVIYFLDRSVLLSPRPYVPGPDGTVRLGRSGAATAVRIFLAVCAALLVGESLLLRIFAPSIAPRVAQIRQEDLGRVMGDWDANQLGEQRALGADLAARQRALGVAHGLVTAKTAEVNCQLTGGDGCLGGRGPVYRIKLGELGAATAAVIAATRERDVAQTRLDTFDRSRDDRRERFRDQQVATVDAADDLLIREKAFWRLTTADRSVLLWRLLLTLLLLGIDLGPLTFKRTLEHTALRRGERLAQWRGEQADEVDARQIGQLARRRGELATDLADGADVGVGERYAAYVRRRDELGTSLRADADLADAEVAREQIRVDRDSRVRDLRIRYRVPDPAGPGDPARSGSPAGPAAAVPPAAVPPADVNVMRSPERDGS</sequence>
<evidence type="ECO:0000313" key="3">
    <source>
        <dbReference type="EMBL" id="SNQ52278.1"/>
    </source>
</evidence>
<evidence type="ECO:0000313" key="4">
    <source>
        <dbReference type="Proteomes" id="UP000234331"/>
    </source>
</evidence>
<gene>
    <name evidence="3" type="ORF">FRACA_990018</name>
</gene>
<feature type="region of interest" description="Disordered" evidence="1">
    <location>
        <begin position="428"/>
        <end position="473"/>
    </location>
</feature>
<keyword evidence="2" id="KW-0812">Transmembrane</keyword>
<evidence type="ECO:0000256" key="2">
    <source>
        <dbReference type="SAM" id="Phobius"/>
    </source>
</evidence>
<proteinExistence type="predicted"/>
<feature type="transmembrane region" description="Helical" evidence="2">
    <location>
        <begin position="57"/>
        <end position="75"/>
    </location>
</feature>
<dbReference type="InterPro" id="IPR025519">
    <property type="entry name" value="DUF4407"/>
</dbReference>
<accession>A0A2I2L2Z8</accession>
<evidence type="ECO:0008006" key="5">
    <source>
        <dbReference type="Google" id="ProtNLM"/>
    </source>
</evidence>
<keyword evidence="2" id="KW-0472">Membrane</keyword>
<dbReference type="EMBL" id="FZMO01000568">
    <property type="protein sequence ID" value="SNQ52278.1"/>
    <property type="molecule type" value="Genomic_DNA"/>
</dbReference>
<feature type="compositionally biased region" description="Low complexity" evidence="1">
    <location>
        <begin position="431"/>
        <end position="462"/>
    </location>
</feature>
<organism evidence="3 4">
    <name type="scientific">Frankia canadensis</name>
    <dbReference type="NCBI Taxonomy" id="1836972"/>
    <lineage>
        <taxon>Bacteria</taxon>
        <taxon>Bacillati</taxon>
        <taxon>Actinomycetota</taxon>
        <taxon>Actinomycetes</taxon>
        <taxon>Frankiales</taxon>
        <taxon>Frankiaceae</taxon>
        <taxon>Frankia</taxon>
    </lineage>
</organism>
<dbReference type="Pfam" id="PF14362">
    <property type="entry name" value="DUF4407"/>
    <property type="match status" value="1"/>
</dbReference>
<feature type="transmembrane region" description="Helical" evidence="2">
    <location>
        <begin position="133"/>
        <end position="152"/>
    </location>
</feature>
<reference evidence="3 4" key="1">
    <citation type="submission" date="2017-06" db="EMBL/GenBank/DDBJ databases">
        <authorList>
            <person name="Kim H.J."/>
            <person name="Triplett B.A."/>
        </authorList>
    </citation>
    <scope>NUCLEOTIDE SEQUENCE [LARGE SCALE GENOMIC DNA]</scope>
    <source>
        <strain evidence="3">FRACA_ARgP5</strain>
    </source>
</reference>
<keyword evidence="2" id="KW-1133">Transmembrane helix</keyword>
<dbReference type="AlphaFoldDB" id="A0A2I2L2Z8"/>
<name>A0A2I2L2Z8_9ACTN</name>
<dbReference type="Proteomes" id="UP000234331">
    <property type="component" value="Unassembled WGS sequence"/>
</dbReference>
<evidence type="ECO:0000256" key="1">
    <source>
        <dbReference type="SAM" id="MobiDB-lite"/>
    </source>
</evidence>